<dbReference type="RefSeq" id="WP_074716246.1">
    <property type="nucleotide sequence ID" value="NZ_FNWV01000005.1"/>
</dbReference>
<proteinExistence type="predicted"/>
<gene>
    <name evidence="1" type="ORF">SAMN02910265_01631</name>
</gene>
<evidence type="ECO:0000313" key="1">
    <source>
        <dbReference type="EMBL" id="SEH59926.1"/>
    </source>
</evidence>
<evidence type="ECO:0000313" key="2">
    <source>
        <dbReference type="Proteomes" id="UP000183190"/>
    </source>
</evidence>
<dbReference type="Proteomes" id="UP000183190">
    <property type="component" value="Unassembled WGS sequence"/>
</dbReference>
<organism evidence="1 2">
    <name type="scientific">Ruminococcus flavefaciens</name>
    <dbReference type="NCBI Taxonomy" id="1265"/>
    <lineage>
        <taxon>Bacteria</taxon>
        <taxon>Bacillati</taxon>
        <taxon>Bacillota</taxon>
        <taxon>Clostridia</taxon>
        <taxon>Eubacteriales</taxon>
        <taxon>Oscillospiraceae</taxon>
        <taxon>Ruminococcus</taxon>
    </lineage>
</organism>
<dbReference type="OrthoDB" id="32195at2"/>
<name>A0A1H6JCK6_RUMFL</name>
<accession>A0A1H6JCK6</accession>
<evidence type="ECO:0008006" key="3">
    <source>
        <dbReference type="Google" id="ProtNLM"/>
    </source>
</evidence>
<sequence>MSKLISDKFKDWEKVCNERFDKLKENEEKLNSYFISAYGLEAEITPEVKDEDITVRRADLQREIKSLISYAVGCIFGRYSLDREGLCYAGGSWDSSAYSTIIPCEDNIMTINSADSGLTAAVISFVEKAYGKETLEENLSFIAETLGGSGDGREVIHNYLRKSFFKEHNQIYRNRPIYWQFTSGNKKTFKAIMYIHRYTPDTLWVLEEKYAVPYYEQLKYRLSQRNEEYRSANGKEKTAFRRNICRTQALITEMEGFIQRLHLLAAEKISLELDYGVKINYEKLKDILE</sequence>
<reference evidence="1 2" key="1">
    <citation type="submission" date="2016-10" db="EMBL/GenBank/DDBJ databases">
        <authorList>
            <person name="de Groot N.N."/>
        </authorList>
    </citation>
    <scope>NUCLEOTIDE SEQUENCE [LARGE SCALE GENOMIC DNA]</scope>
    <source>
        <strain evidence="1 2">YAD2003</strain>
    </source>
</reference>
<dbReference type="EMBL" id="FNWV01000005">
    <property type="protein sequence ID" value="SEH59926.1"/>
    <property type="molecule type" value="Genomic_DNA"/>
</dbReference>
<dbReference type="AlphaFoldDB" id="A0A1H6JCK6"/>
<protein>
    <recommendedName>
        <fullName evidence="3">Class I SAM-dependent DNA methyltransferase</fullName>
    </recommendedName>
</protein>